<dbReference type="EMBL" id="KF901232">
    <property type="protein sequence ID" value="AIF23464.1"/>
    <property type="molecule type" value="Genomic_DNA"/>
</dbReference>
<protein>
    <submittedName>
        <fullName evidence="1">Uncharacterized protein</fullName>
    </submittedName>
</protein>
<evidence type="ECO:0000313" key="1">
    <source>
        <dbReference type="EMBL" id="AIF23464.1"/>
    </source>
</evidence>
<name>A0A075I698_9ARCH</name>
<accession>A0A075I698</accession>
<proteinExistence type="predicted"/>
<organism evidence="1">
    <name type="scientific">uncultured marine thaumarchaeote SAT1000_16_A03</name>
    <dbReference type="NCBI Taxonomy" id="1456387"/>
    <lineage>
        <taxon>Archaea</taxon>
        <taxon>Nitrososphaerota</taxon>
        <taxon>environmental samples</taxon>
    </lineage>
</organism>
<dbReference type="AlphaFoldDB" id="A0A075I698"/>
<reference evidence="1" key="1">
    <citation type="journal article" date="2014" name="Genome Biol. Evol.">
        <title>Pangenome evidence for extensive interdomain horizontal transfer affecting lineage core and shell genes in uncultured planktonic thaumarchaeota and euryarchaeota.</title>
        <authorList>
            <person name="Deschamps P."/>
            <person name="Zivanovic Y."/>
            <person name="Moreira D."/>
            <person name="Rodriguez-Valera F."/>
            <person name="Lopez-Garcia P."/>
        </authorList>
    </citation>
    <scope>NUCLEOTIDE SEQUENCE</scope>
</reference>
<sequence length="58" mass="6813">MIEWSKKNNDMLCIAEFENSIRVMGKLDSKNVMPKPGQLIKFTKCTLNDKPRFFFTLD</sequence>